<evidence type="ECO:0000259" key="1">
    <source>
        <dbReference type="Pfam" id="PF20248"/>
    </source>
</evidence>
<dbReference type="RefSeq" id="WP_084447247.1">
    <property type="nucleotide sequence ID" value="NZ_FWWW01000091.1"/>
</dbReference>
<name>A0A1W1W2S9_9BACT</name>
<evidence type="ECO:0000313" key="2">
    <source>
        <dbReference type="EMBL" id="SMB99414.1"/>
    </source>
</evidence>
<dbReference type="AlphaFoldDB" id="A0A1W1W2S9"/>
<dbReference type="Pfam" id="PF20248">
    <property type="entry name" value="DUF6603"/>
    <property type="match status" value="1"/>
</dbReference>
<organism evidence="2 3">
    <name type="scientific">Hymenobacter roseosalivarius DSM 11622</name>
    <dbReference type="NCBI Taxonomy" id="645990"/>
    <lineage>
        <taxon>Bacteria</taxon>
        <taxon>Pseudomonadati</taxon>
        <taxon>Bacteroidota</taxon>
        <taxon>Cytophagia</taxon>
        <taxon>Cytophagales</taxon>
        <taxon>Hymenobacteraceae</taxon>
        <taxon>Hymenobacter</taxon>
    </lineage>
</organism>
<keyword evidence="3" id="KW-1185">Reference proteome</keyword>
<protein>
    <recommendedName>
        <fullName evidence="1">DUF6603 domain-containing protein</fullName>
    </recommendedName>
</protein>
<dbReference type="STRING" id="645990.SAMN00120144_0181"/>
<dbReference type="OrthoDB" id="535891at2"/>
<feature type="domain" description="DUF6603" evidence="1">
    <location>
        <begin position="429"/>
        <end position="997"/>
    </location>
</feature>
<reference evidence="2 3" key="1">
    <citation type="submission" date="2017-04" db="EMBL/GenBank/DDBJ databases">
        <authorList>
            <person name="Afonso C.L."/>
            <person name="Miller P.J."/>
            <person name="Scott M.A."/>
            <person name="Spackman E."/>
            <person name="Goraichik I."/>
            <person name="Dimitrov K.M."/>
            <person name="Suarez D.L."/>
            <person name="Swayne D.E."/>
        </authorList>
    </citation>
    <scope>NUCLEOTIDE SEQUENCE [LARGE SCALE GENOMIC DNA]</scope>
    <source>
        <strain evidence="2 3">DSM 11622</strain>
    </source>
</reference>
<proteinExistence type="predicted"/>
<gene>
    <name evidence="2" type="ORF">SAMN00120144_0181</name>
</gene>
<evidence type="ECO:0000313" key="3">
    <source>
        <dbReference type="Proteomes" id="UP000192266"/>
    </source>
</evidence>
<dbReference type="Proteomes" id="UP000192266">
    <property type="component" value="Unassembled WGS sequence"/>
</dbReference>
<dbReference type="InterPro" id="IPR046538">
    <property type="entry name" value="DUF6603"/>
</dbReference>
<sequence length="1143" mass="123116">MPVPAPANGTLERIAISLARLLAPLEERMEAGEARLLLAELGLQFPPALEAAPGFINALQTSATNLRELLPLVGELVAAIGAENIGTTISKGTELFGKIKGAIGGFADLANQVRAFGPFAGVSAADLSTFANELPTRLLDYIIIRNLEGIKGAAEALDFIGALERTPRNVGSLDPARPPFTERKLRVDQLLNFLKGPGAHLNALYQWGDPGFNGVALLTKTQKMLASAGIPAVFDQGVNPPVLDLAVFEVSPKLDENPKGILIKLSDEIKVDKARPFVQDDFKVEVSFNGELKAATTLVVQPNGNLKFKPPGAALAGRTEVKLTAGLDDTPYVILGAPGGSRLTVQQLVAKTGVDFVVNGANSEGMFGLEAEVKNGKVVIDLGGADGFLSNLLGGAGRFESDFGLTVGFNTRNGLYFRGSTSLQILLPLHIQLGPVELQALILTVGLDGNRVPVGIGANIKAELGPIKAVVEEMGVNAFLKFKPNRDGNVGLLDFSLGFRPPKGVGLSLDAGGFKGGGFLGIDAERGRYVGALELTFQGFLTLKAIGIIATKNPDGSKGFSLLIIITAEFAPLQLSFGFTLNGVGGLLALNRTMQLEAMREGVRTNAIKSVLFPVDIVANINRIVSDLERFFPIQQGRFAFGPMFIIGWGTPTLISIELGLVIEVPNPIRIAILGVLKTLLPREELPLLRLQVNFLGILDFDKGLLSFDATLYDSRLLTFTLTGDMAARLNWGANPGFILSVGGFHPAFQPPADLATMRRITINLLAEDNPRLRLESYFAVTSNTVQVGSRVELYAAAWKFNVYGFLAYDALLQFSPFKFMIDFEAMLAVRLGQEELFAVHLEAHLSGPAPWHVSGSASFRVLFVKVKANFDVEWGDRPNDPLPTVEVLRELETAFKARQSWQAILPDNRSLLVSLRDLSADTADILLHPAGFLRIAQRNTPLGLDIQKYGTKRPSDGQRFTIQSVTAGTAPLSTPFSTTPFTDYFAAAQYLDMTNSEKLARPSFEKMQGGVEVRQSGLDLRTHKTAIKTVRYEQIVFDSKFRRERKLRMAGVKAGLFTHLLAGNAASRSALSQASKLDFGIPKKTATVTDDAFRIVNVDSLQAHGSTSFFATQAEAAQHLKALVGTDPALTSQLQILSSLEL</sequence>
<accession>A0A1W1W2S9</accession>
<dbReference type="EMBL" id="FWWW01000091">
    <property type="protein sequence ID" value="SMB99414.1"/>
    <property type="molecule type" value="Genomic_DNA"/>
</dbReference>